<proteinExistence type="inferred from homology"/>
<dbReference type="Gene3D" id="3.40.50.12370">
    <property type="match status" value="1"/>
</dbReference>
<dbReference type="InterPro" id="IPR006016">
    <property type="entry name" value="UspA"/>
</dbReference>
<accession>A0A9X2H8Q1</accession>
<comment type="caution">
    <text evidence="3">The sequence shown here is derived from an EMBL/GenBank/DDBJ whole genome shotgun (WGS) entry which is preliminary data.</text>
</comment>
<dbReference type="CDD" id="cd00293">
    <property type="entry name" value="USP-like"/>
    <property type="match status" value="1"/>
</dbReference>
<dbReference type="SUPFAM" id="SSF52402">
    <property type="entry name" value="Adenine nucleotide alpha hydrolases-like"/>
    <property type="match status" value="2"/>
</dbReference>
<comment type="similarity">
    <text evidence="1">Belongs to the universal stress protein A family.</text>
</comment>
<evidence type="ECO:0000313" key="3">
    <source>
        <dbReference type="EMBL" id="MCP3056316.1"/>
    </source>
</evidence>
<keyword evidence="4" id="KW-1185">Reference proteome</keyword>
<name>A0A9X2H8Q1_9HYPH</name>
<dbReference type="Pfam" id="PF00582">
    <property type="entry name" value="Usp"/>
    <property type="match status" value="1"/>
</dbReference>
<dbReference type="EMBL" id="JALHBS010000088">
    <property type="protein sequence ID" value="MCP3056316.1"/>
    <property type="molecule type" value="Genomic_DNA"/>
</dbReference>
<gene>
    <name evidence="3" type="ORF">MJ956_14370</name>
</gene>
<dbReference type="RefSeq" id="WP_253965131.1">
    <property type="nucleotide sequence ID" value="NZ_JALHBS010000088.1"/>
</dbReference>
<evidence type="ECO:0000256" key="1">
    <source>
        <dbReference type="ARBA" id="ARBA00008791"/>
    </source>
</evidence>
<reference evidence="3" key="1">
    <citation type="submission" date="2022-03" db="EMBL/GenBank/DDBJ databases">
        <title>Aurantimonas Liuensis sp. Nov., isolated from the hadal seawater of the Mariana Trench.</title>
        <authorList>
            <person name="Liu R."/>
        </authorList>
    </citation>
    <scope>NUCLEOTIDE SEQUENCE</scope>
    <source>
        <strain evidence="3">LRZ36</strain>
    </source>
</reference>
<organism evidence="3 4">
    <name type="scientific">Aurantimonas marianensis</name>
    <dbReference type="NCBI Taxonomy" id="2920428"/>
    <lineage>
        <taxon>Bacteria</taxon>
        <taxon>Pseudomonadati</taxon>
        <taxon>Pseudomonadota</taxon>
        <taxon>Alphaproteobacteria</taxon>
        <taxon>Hyphomicrobiales</taxon>
        <taxon>Aurantimonadaceae</taxon>
        <taxon>Aurantimonas</taxon>
    </lineage>
</organism>
<evidence type="ECO:0000313" key="4">
    <source>
        <dbReference type="Proteomes" id="UP001155220"/>
    </source>
</evidence>
<dbReference type="PANTHER" id="PTHR46268:SF15">
    <property type="entry name" value="UNIVERSAL STRESS PROTEIN HP_0031"/>
    <property type="match status" value="1"/>
</dbReference>
<sequence length="278" mass="30218">MSYASILVHVENAEASSDARLELAATLAQRFDAALIGATAATFRPPPVDAFGGVVFVDVLADEREQIAAELRDAEARFRSHCASRTFATEWRAAIDMPAEMLAREARSADLIVIGRDLDRQRADIYRAADPGSVMMAAGRPVVVVPAGTSALSAEHVVIAWKDTREARRALWDASPFLRAAATVHVVEVAPESELDAAQARTGDVIRHLDRHQIKARSDVRVQREASVADELILVAEQNGADLIVAGGYGHARLREWVFGGVTHDLLRRCPKCCLLSH</sequence>
<dbReference type="AlphaFoldDB" id="A0A9X2H8Q1"/>
<dbReference type="Proteomes" id="UP001155220">
    <property type="component" value="Unassembled WGS sequence"/>
</dbReference>
<evidence type="ECO:0000259" key="2">
    <source>
        <dbReference type="Pfam" id="PF00582"/>
    </source>
</evidence>
<feature type="domain" description="UspA" evidence="2">
    <location>
        <begin position="156"/>
        <end position="275"/>
    </location>
</feature>
<dbReference type="PANTHER" id="PTHR46268">
    <property type="entry name" value="STRESS RESPONSE PROTEIN NHAX"/>
    <property type="match status" value="1"/>
</dbReference>
<protein>
    <submittedName>
        <fullName evidence="3">Universal stress protein</fullName>
    </submittedName>
</protein>